<gene>
    <name evidence="4" type="ordered locus">AM1_2147</name>
</gene>
<evidence type="ECO:0000259" key="3">
    <source>
        <dbReference type="Pfam" id="PF00501"/>
    </source>
</evidence>
<evidence type="ECO:0000313" key="5">
    <source>
        <dbReference type="Proteomes" id="UP000000268"/>
    </source>
</evidence>
<dbReference type="GO" id="GO:0005524">
    <property type="term" value="F:ATP binding"/>
    <property type="evidence" value="ECO:0007669"/>
    <property type="project" value="UniProtKB-KW"/>
</dbReference>
<evidence type="ECO:0000256" key="1">
    <source>
        <dbReference type="ARBA" id="ARBA00022741"/>
    </source>
</evidence>
<dbReference type="GO" id="GO:0004467">
    <property type="term" value="F:long-chain fatty acid-CoA ligase activity"/>
    <property type="evidence" value="ECO:0007669"/>
    <property type="project" value="TreeGrafter"/>
</dbReference>
<evidence type="ECO:0000313" key="4">
    <source>
        <dbReference type="EMBL" id="ABW27161.1"/>
    </source>
</evidence>
<protein>
    <submittedName>
        <fullName evidence="4">Long-chain-fatty-acid--CoA ligase</fullName>
    </submittedName>
</protein>
<dbReference type="RefSeq" id="WP_012162642.1">
    <property type="nucleotide sequence ID" value="NC_009925.1"/>
</dbReference>
<dbReference type="AlphaFoldDB" id="B0BZV1"/>
<dbReference type="Proteomes" id="UP000000268">
    <property type="component" value="Chromosome"/>
</dbReference>
<keyword evidence="5" id="KW-1185">Reference proteome</keyword>
<name>B0BZV1_ACAM1</name>
<accession>B0BZV1</accession>
<dbReference type="EMBL" id="CP000828">
    <property type="protein sequence ID" value="ABW27161.1"/>
    <property type="molecule type" value="Genomic_DNA"/>
</dbReference>
<organism evidence="4 5">
    <name type="scientific">Acaryochloris marina (strain MBIC 11017)</name>
    <dbReference type="NCBI Taxonomy" id="329726"/>
    <lineage>
        <taxon>Bacteria</taxon>
        <taxon>Bacillati</taxon>
        <taxon>Cyanobacteriota</taxon>
        <taxon>Cyanophyceae</taxon>
        <taxon>Acaryochloridales</taxon>
        <taxon>Acaryochloridaceae</taxon>
        <taxon>Acaryochloris</taxon>
    </lineage>
</organism>
<dbReference type="CDD" id="cd05907">
    <property type="entry name" value="VL_LC_FACS_like"/>
    <property type="match status" value="1"/>
</dbReference>
<dbReference type="PANTHER" id="PTHR43272">
    <property type="entry name" value="LONG-CHAIN-FATTY-ACID--COA LIGASE"/>
    <property type="match status" value="1"/>
</dbReference>
<keyword evidence="1" id="KW-0547">Nucleotide-binding</keyword>
<keyword evidence="2" id="KW-0067">ATP-binding</keyword>
<dbReference type="STRING" id="329726.AM1_2147"/>
<reference evidence="4 5" key="1">
    <citation type="journal article" date="2008" name="Proc. Natl. Acad. Sci. U.S.A.">
        <title>Niche adaptation and genome expansion in the chlorophyll d-producing cyanobacterium Acaryochloris marina.</title>
        <authorList>
            <person name="Swingley W.D."/>
            <person name="Chen M."/>
            <person name="Cheung P.C."/>
            <person name="Conrad A.L."/>
            <person name="Dejesa L.C."/>
            <person name="Hao J."/>
            <person name="Honchak B.M."/>
            <person name="Karbach L.E."/>
            <person name="Kurdoglu A."/>
            <person name="Lahiri S."/>
            <person name="Mastrian S.D."/>
            <person name="Miyashita H."/>
            <person name="Page L."/>
            <person name="Ramakrishna P."/>
            <person name="Satoh S."/>
            <person name="Sattley W.M."/>
            <person name="Shimada Y."/>
            <person name="Taylor H.L."/>
            <person name="Tomo T."/>
            <person name="Tsuchiya T."/>
            <person name="Wang Z.T."/>
            <person name="Raymond J."/>
            <person name="Mimuro M."/>
            <person name="Blankenship R.E."/>
            <person name="Touchman J.W."/>
        </authorList>
    </citation>
    <scope>NUCLEOTIDE SEQUENCE [LARGE SCALE GENOMIC DNA]</scope>
    <source>
        <strain evidence="5">MBIC 11017</strain>
    </source>
</reference>
<evidence type="ECO:0000256" key="2">
    <source>
        <dbReference type="ARBA" id="ARBA00022840"/>
    </source>
</evidence>
<dbReference type="Pfam" id="PF00501">
    <property type="entry name" value="AMP-binding"/>
    <property type="match status" value="2"/>
</dbReference>
<dbReference type="PANTHER" id="PTHR43272:SF33">
    <property type="entry name" value="AMP-BINDING DOMAIN-CONTAINING PROTEIN-RELATED"/>
    <property type="match status" value="1"/>
</dbReference>
<dbReference type="SUPFAM" id="SSF56801">
    <property type="entry name" value="Acetyl-CoA synthetase-like"/>
    <property type="match status" value="1"/>
</dbReference>
<feature type="domain" description="AMP-dependent synthetase/ligase" evidence="3">
    <location>
        <begin position="254"/>
        <end position="483"/>
    </location>
</feature>
<dbReference type="GO" id="GO:0016020">
    <property type="term" value="C:membrane"/>
    <property type="evidence" value="ECO:0007669"/>
    <property type="project" value="TreeGrafter"/>
</dbReference>
<dbReference type="InterPro" id="IPR042099">
    <property type="entry name" value="ANL_N_sf"/>
</dbReference>
<dbReference type="Gene3D" id="3.40.50.12780">
    <property type="entry name" value="N-terminal domain of ligase-like"/>
    <property type="match status" value="2"/>
</dbReference>
<dbReference type="KEGG" id="amr:AM1_2147"/>
<feature type="domain" description="AMP-dependent synthetase/ligase" evidence="3">
    <location>
        <begin position="27"/>
        <end position="221"/>
    </location>
</feature>
<proteinExistence type="predicted"/>
<keyword evidence="4" id="KW-0436">Ligase</keyword>
<dbReference type="InterPro" id="IPR000873">
    <property type="entry name" value="AMP-dep_synth/lig_dom"/>
</dbReference>
<dbReference type="OrthoDB" id="9778383at2"/>
<dbReference type="eggNOG" id="COG1022">
    <property type="taxonomic scope" value="Bacteria"/>
</dbReference>
<dbReference type="Pfam" id="PF23562">
    <property type="entry name" value="AMP-binding_C_3"/>
    <property type="match status" value="1"/>
</dbReference>
<dbReference type="HOGENOM" id="CLU_000022_45_5_3"/>
<sequence length="680" mass="75569">MFTPHEIYCPLPQSEQGLLGRTLPSLLDEACERHPNAQAFNHWTKEGWEPVSSQAFRTTTEEIALGLKELGLEAGDRMAVLMHSDVNFCLADMGSLLAHLINVPIYMGETPENMVFIMQHSGAKALMLSDLQVLQHIAPCLHELSTLKFVIVANGIDSKFGEDSSIELQTTLPDSIQLVSLPSLRIWGQEQLSDQSRKRLRAEISPEDVATIVYVAGATGRCQAFRSQVLPIFQAVTSLRQRLQHGAPYLCELPKGVMLTHENLAGDALAAFSIMPGLRTGPQETVLSFLPLTHVFARVMLYGHLNHGHTVYFTTPQRIVKHIREIRPTILSTVPRLLEKVYQKILERGHHLPHFQQMIFQWAIDLAHRYQLGCQSHGLYDWKLKLADQLVYRQWRNGFGGRLRYLLCGGAALKSELATVLSAAGIPVLQGYGLTQTSAVLCVNRGELNRAGTVGVPIPGVEIEIAPDGEVLAKAPYVMKGYYNNPVATQEAIDAEGWFHTGDYGEITDEGFLTITGQKKSLFKLSTGKYVAPERIEHHLVQSSLVDWALAVGNQRPYCGLLIFPNRRRLHRLAKKLGVHLPLNEIVDHPQIIAEYQLLVDAANQKLPVWSRVKRFRLIPETLTVRHGLLTSSRQPDREATCAAFAEEIEALYGAVVPAITQPVSPTIPPTSASLRLEAS</sequence>